<dbReference type="Proteomes" id="UP000095283">
    <property type="component" value="Unplaced"/>
</dbReference>
<name>A0A1I7WKX0_HETBA</name>
<dbReference type="AlphaFoldDB" id="A0A1I7WKX0"/>
<protein>
    <submittedName>
        <fullName evidence="2">Uncharacterized protein</fullName>
    </submittedName>
</protein>
<accession>A0A1I7WKX0</accession>
<sequence length="66" mass="7579">MNHLEGLTNHYRLKILFKKLFFDGISTCVKSESDNGLEYLEFPVSKTTSRIKESSIDPGLEINIFL</sequence>
<keyword evidence="1" id="KW-1185">Reference proteome</keyword>
<reference evidence="2" key="1">
    <citation type="submission" date="2016-11" db="UniProtKB">
        <authorList>
            <consortium name="WormBaseParasite"/>
        </authorList>
    </citation>
    <scope>IDENTIFICATION</scope>
</reference>
<evidence type="ECO:0000313" key="1">
    <source>
        <dbReference type="Proteomes" id="UP000095283"/>
    </source>
</evidence>
<organism evidence="1 2">
    <name type="scientific">Heterorhabditis bacteriophora</name>
    <name type="common">Entomopathogenic nematode worm</name>
    <dbReference type="NCBI Taxonomy" id="37862"/>
    <lineage>
        <taxon>Eukaryota</taxon>
        <taxon>Metazoa</taxon>
        <taxon>Ecdysozoa</taxon>
        <taxon>Nematoda</taxon>
        <taxon>Chromadorea</taxon>
        <taxon>Rhabditida</taxon>
        <taxon>Rhabditina</taxon>
        <taxon>Rhabditomorpha</taxon>
        <taxon>Strongyloidea</taxon>
        <taxon>Heterorhabditidae</taxon>
        <taxon>Heterorhabditis</taxon>
    </lineage>
</organism>
<evidence type="ECO:0000313" key="2">
    <source>
        <dbReference type="WBParaSite" id="Hba_05767"/>
    </source>
</evidence>
<dbReference type="WBParaSite" id="Hba_05767">
    <property type="protein sequence ID" value="Hba_05767"/>
    <property type="gene ID" value="Hba_05767"/>
</dbReference>
<proteinExistence type="predicted"/>